<keyword evidence="3" id="KW-0489">Methyltransferase</keyword>
<evidence type="ECO:0000313" key="4">
    <source>
        <dbReference type="Proteomes" id="UP001389717"/>
    </source>
</evidence>
<dbReference type="GO" id="GO:0008168">
    <property type="term" value="F:methyltransferase activity"/>
    <property type="evidence" value="ECO:0007669"/>
    <property type="project" value="UniProtKB-KW"/>
</dbReference>
<dbReference type="EMBL" id="JBBYAF010000005">
    <property type="protein sequence ID" value="MEL3971426.1"/>
    <property type="molecule type" value="Genomic_DNA"/>
</dbReference>
<organism evidence="3 4">
    <name type="scientific">Rossellomorea oryzaecorticis</name>
    <dbReference type="NCBI Taxonomy" id="1396505"/>
    <lineage>
        <taxon>Bacteria</taxon>
        <taxon>Bacillati</taxon>
        <taxon>Bacillota</taxon>
        <taxon>Bacilli</taxon>
        <taxon>Bacillales</taxon>
        <taxon>Bacillaceae</taxon>
        <taxon>Rossellomorea</taxon>
    </lineage>
</organism>
<dbReference type="PANTHER" id="PTHR44068">
    <property type="entry name" value="ZGC:194242"/>
    <property type="match status" value="1"/>
</dbReference>
<dbReference type="SUPFAM" id="SSF53335">
    <property type="entry name" value="S-adenosyl-L-methionine-dependent methyltransferases"/>
    <property type="match status" value="1"/>
</dbReference>
<evidence type="ECO:0000313" key="3">
    <source>
        <dbReference type="EMBL" id="MEL3971426.1"/>
    </source>
</evidence>
<dbReference type="InterPro" id="IPR029063">
    <property type="entry name" value="SAM-dependent_MTases_sf"/>
</dbReference>
<dbReference type="GO" id="GO:0032259">
    <property type="term" value="P:methylation"/>
    <property type="evidence" value="ECO:0007669"/>
    <property type="project" value="UniProtKB-KW"/>
</dbReference>
<dbReference type="InterPro" id="IPR013216">
    <property type="entry name" value="Methyltransf_11"/>
</dbReference>
<keyword evidence="4" id="KW-1185">Reference proteome</keyword>
<protein>
    <submittedName>
        <fullName evidence="3">Class I SAM-dependent methyltransferase</fullName>
        <ecNumber evidence="3">2.1.-.-</ecNumber>
    </submittedName>
</protein>
<gene>
    <name evidence="3" type="ORF">AAEO50_03960</name>
</gene>
<comment type="caution">
    <text evidence="3">The sequence shown here is derived from an EMBL/GenBank/DDBJ whole genome shotgun (WGS) entry which is preliminary data.</text>
</comment>
<reference evidence="3 4" key="1">
    <citation type="submission" date="2024-04" db="EMBL/GenBank/DDBJ databases">
        <title>Bacillus oryzaecorticis sp. nov., a moderately halophilic bacterium isolated from rice husks.</title>
        <authorList>
            <person name="Zhu H.-S."/>
        </authorList>
    </citation>
    <scope>NUCLEOTIDE SEQUENCE [LARGE SCALE GENOMIC DNA]</scope>
    <source>
        <strain evidence="3 4">ZC255</strain>
    </source>
</reference>
<name>A0ABU9K5S9_9BACI</name>
<keyword evidence="1 3" id="KW-0808">Transferase</keyword>
<dbReference type="EC" id="2.1.-.-" evidence="3"/>
<proteinExistence type="predicted"/>
<dbReference type="PANTHER" id="PTHR44068:SF1">
    <property type="entry name" value="HYPOTHETICAL LOC100005854"/>
    <property type="match status" value="1"/>
</dbReference>
<evidence type="ECO:0000259" key="2">
    <source>
        <dbReference type="Pfam" id="PF08241"/>
    </source>
</evidence>
<dbReference type="Proteomes" id="UP001389717">
    <property type="component" value="Unassembled WGS sequence"/>
</dbReference>
<dbReference type="RefSeq" id="WP_341980671.1">
    <property type="nucleotide sequence ID" value="NZ_JBBYAF010000005.1"/>
</dbReference>
<dbReference type="InterPro" id="IPR050447">
    <property type="entry name" value="Erg6_SMT_methyltransf"/>
</dbReference>
<evidence type="ECO:0000256" key="1">
    <source>
        <dbReference type="ARBA" id="ARBA00022679"/>
    </source>
</evidence>
<dbReference type="Gene3D" id="3.40.50.150">
    <property type="entry name" value="Vaccinia Virus protein VP39"/>
    <property type="match status" value="1"/>
</dbReference>
<dbReference type="Pfam" id="PF08241">
    <property type="entry name" value="Methyltransf_11"/>
    <property type="match status" value="1"/>
</dbReference>
<feature type="domain" description="Methyltransferase type 11" evidence="2">
    <location>
        <begin position="52"/>
        <end position="150"/>
    </location>
</feature>
<accession>A0ABU9K5S9</accession>
<sequence length="206" mass="23231">MLQLFHTYIDRQYKTPSGLIGYVIGEKMVKQHQPETHWTISLLDLNRQDTVLELGCGAGYALNKILKTEQVQHVTGVDLSPVVLKLANRRNHREIQSGRAELVHSSVDSLPLENESFHKIFSIHSLYFWEDLQAAVKEMHRLLVPGGMTILTISNGKDGEAWPSIEELIEGQLIPVMTKTGFHHIEMLMGPDSRGYHTVAIAGKKK</sequence>
<dbReference type="CDD" id="cd02440">
    <property type="entry name" value="AdoMet_MTases"/>
    <property type="match status" value="1"/>
</dbReference>